<dbReference type="PRINTS" id="PR00392">
    <property type="entry name" value="PROFILIN"/>
</dbReference>
<proteinExistence type="inferred from homology"/>
<dbReference type="InterPro" id="IPR048278">
    <property type="entry name" value="PFN"/>
</dbReference>
<evidence type="ECO:0000256" key="5">
    <source>
        <dbReference type="ARBA" id="ARBA00023212"/>
    </source>
</evidence>
<evidence type="ECO:0000256" key="4">
    <source>
        <dbReference type="ARBA" id="ARBA00023203"/>
    </source>
</evidence>
<keyword evidence="4 6" id="KW-0009">Actin-binding</keyword>
<dbReference type="PANTHER" id="PTHR11604">
    <property type="entry name" value="PROFILIN"/>
    <property type="match status" value="1"/>
</dbReference>
<evidence type="ECO:0000256" key="6">
    <source>
        <dbReference type="RuleBase" id="RU003909"/>
    </source>
</evidence>
<evidence type="ECO:0000256" key="3">
    <source>
        <dbReference type="ARBA" id="ARBA00022490"/>
    </source>
</evidence>
<evidence type="ECO:0000313" key="8">
    <source>
        <dbReference type="Proteomes" id="UP000283895"/>
    </source>
</evidence>
<sequence length="150" mass="15798">MSWQGTVTTATHRNPSFDDIHVLTSYPKSLVGSGNVDKGAIISAAGDSAWATTAGFTISAEEMKNIASIVNGDQAAIEKAHAEGIHVGSERFVVARIDDGNIYGRKGRCGVVISKSKQAILVGHHGETQQPGNTTKTVEGLKDYLVGQGY</sequence>
<dbReference type="InterPro" id="IPR036140">
    <property type="entry name" value="PFN_sf"/>
</dbReference>
<name>A0A423X0T1_9PEZI</name>
<organism evidence="7 8">
    <name type="scientific">Cytospora schulzeri</name>
    <dbReference type="NCBI Taxonomy" id="448051"/>
    <lineage>
        <taxon>Eukaryota</taxon>
        <taxon>Fungi</taxon>
        <taxon>Dikarya</taxon>
        <taxon>Ascomycota</taxon>
        <taxon>Pezizomycotina</taxon>
        <taxon>Sordariomycetes</taxon>
        <taxon>Sordariomycetidae</taxon>
        <taxon>Diaporthales</taxon>
        <taxon>Cytosporaceae</taxon>
        <taxon>Cytospora</taxon>
    </lineage>
</organism>
<evidence type="ECO:0000256" key="2">
    <source>
        <dbReference type="ARBA" id="ARBA00010058"/>
    </source>
</evidence>
<dbReference type="GO" id="GO:0005938">
    <property type="term" value="C:cell cortex"/>
    <property type="evidence" value="ECO:0007669"/>
    <property type="project" value="TreeGrafter"/>
</dbReference>
<dbReference type="EMBL" id="LKEA01000004">
    <property type="protein sequence ID" value="ROW09431.1"/>
    <property type="molecule type" value="Genomic_DNA"/>
</dbReference>
<dbReference type="PANTHER" id="PTHR11604:SF0">
    <property type="entry name" value="PROFILIN"/>
    <property type="match status" value="1"/>
</dbReference>
<reference evidence="7 8" key="1">
    <citation type="submission" date="2015-09" db="EMBL/GenBank/DDBJ databases">
        <title>Host preference determinants of Valsa canker pathogens revealed by comparative genomics.</title>
        <authorList>
            <person name="Yin Z."/>
            <person name="Huang L."/>
        </authorList>
    </citation>
    <scope>NUCLEOTIDE SEQUENCE [LARGE SCALE GENOMIC DNA]</scope>
    <source>
        <strain evidence="7 8">03-1</strain>
    </source>
</reference>
<keyword evidence="8" id="KW-1185">Reference proteome</keyword>
<dbReference type="OrthoDB" id="421374at2759"/>
<dbReference type="Gene3D" id="3.30.450.30">
    <property type="entry name" value="Dynein light chain 2a, cytoplasmic"/>
    <property type="match status" value="1"/>
</dbReference>
<dbReference type="STRING" id="356882.A0A423X0T1"/>
<evidence type="ECO:0000256" key="1">
    <source>
        <dbReference type="ARBA" id="ARBA00004245"/>
    </source>
</evidence>
<dbReference type="GO" id="GO:0005856">
    <property type="term" value="C:cytoskeleton"/>
    <property type="evidence" value="ECO:0007669"/>
    <property type="project" value="UniProtKB-SubCell"/>
</dbReference>
<dbReference type="GO" id="GO:0003785">
    <property type="term" value="F:actin monomer binding"/>
    <property type="evidence" value="ECO:0007669"/>
    <property type="project" value="TreeGrafter"/>
</dbReference>
<dbReference type="SMART" id="SM00392">
    <property type="entry name" value="PROF"/>
    <property type="match status" value="1"/>
</dbReference>
<comment type="similarity">
    <text evidence="2 6">Belongs to the profilin family.</text>
</comment>
<protein>
    <recommendedName>
        <fullName evidence="6">Profilin</fullName>
    </recommendedName>
</protein>
<dbReference type="Proteomes" id="UP000283895">
    <property type="component" value="Unassembled WGS sequence"/>
</dbReference>
<gene>
    <name evidence="7" type="ORF">VMCG_02466</name>
</gene>
<accession>A0A423X0T1</accession>
<comment type="caution">
    <text evidence="7">The sequence shown here is derived from an EMBL/GenBank/DDBJ whole genome shotgun (WGS) entry which is preliminary data.</text>
</comment>
<dbReference type="CDD" id="cd00148">
    <property type="entry name" value="PROF"/>
    <property type="match status" value="1"/>
</dbReference>
<dbReference type="InterPro" id="IPR005455">
    <property type="entry name" value="PFN_euk"/>
</dbReference>
<comment type="subcellular location">
    <subcellularLocation>
        <location evidence="1">Cytoplasm</location>
        <location evidence="1">Cytoskeleton</location>
    </subcellularLocation>
</comment>
<keyword evidence="5" id="KW-0206">Cytoskeleton</keyword>
<keyword evidence="3" id="KW-0963">Cytoplasm</keyword>
<dbReference type="AlphaFoldDB" id="A0A423X0T1"/>
<evidence type="ECO:0000313" key="7">
    <source>
        <dbReference type="EMBL" id="ROW09431.1"/>
    </source>
</evidence>
<dbReference type="Pfam" id="PF00235">
    <property type="entry name" value="Profilin"/>
    <property type="match status" value="1"/>
</dbReference>
<dbReference type="SUPFAM" id="SSF55770">
    <property type="entry name" value="Profilin (actin-binding protein)"/>
    <property type="match status" value="1"/>
</dbReference>